<proteinExistence type="predicted"/>
<accession>A0ABT3NVI9</accession>
<evidence type="ECO:0000313" key="1">
    <source>
        <dbReference type="EMBL" id="MCW8086155.1"/>
    </source>
</evidence>
<dbReference type="EMBL" id="JAPFQI010000007">
    <property type="protein sequence ID" value="MCW8086155.1"/>
    <property type="molecule type" value="Genomic_DNA"/>
</dbReference>
<keyword evidence="2" id="KW-1185">Reference proteome</keyword>
<dbReference type="RefSeq" id="WP_301590136.1">
    <property type="nucleotide sequence ID" value="NZ_JAPFQI010000007.1"/>
</dbReference>
<protein>
    <submittedName>
        <fullName evidence="1">Uncharacterized protein</fullName>
    </submittedName>
</protein>
<evidence type="ECO:0000313" key="2">
    <source>
        <dbReference type="Proteomes" id="UP001526430"/>
    </source>
</evidence>
<dbReference type="Proteomes" id="UP001526430">
    <property type="component" value="Unassembled WGS sequence"/>
</dbReference>
<organism evidence="1 2">
    <name type="scientific">Sabulicella glaciei</name>
    <dbReference type="NCBI Taxonomy" id="2984948"/>
    <lineage>
        <taxon>Bacteria</taxon>
        <taxon>Pseudomonadati</taxon>
        <taxon>Pseudomonadota</taxon>
        <taxon>Alphaproteobacteria</taxon>
        <taxon>Acetobacterales</taxon>
        <taxon>Acetobacteraceae</taxon>
        <taxon>Sabulicella</taxon>
    </lineage>
</organism>
<comment type="caution">
    <text evidence="1">The sequence shown here is derived from an EMBL/GenBank/DDBJ whole genome shotgun (WGS) entry which is preliminary data.</text>
</comment>
<sequence>MAWTLDARIPVSFGAPPPGRAWAWIGEAPLPGAVAVMALALEEERHAAGCACCGGRSAAAEALDRLFQDRVRGRCPWFDAVAVSPDAAEAVREALRGDALAAARFREAA</sequence>
<gene>
    <name evidence="1" type="ORF">OF850_10995</name>
</gene>
<reference evidence="1 2" key="1">
    <citation type="submission" date="2022-10" db="EMBL/GenBank/DDBJ databases">
        <title>Roseococcus glaciei nov., sp. nov., isolated from glacier.</title>
        <authorList>
            <person name="Liu Q."/>
            <person name="Xin Y.-H."/>
        </authorList>
    </citation>
    <scope>NUCLEOTIDE SEQUENCE [LARGE SCALE GENOMIC DNA]</scope>
    <source>
        <strain evidence="1 2">MDT2-1-1</strain>
    </source>
</reference>
<name>A0ABT3NVI9_9PROT</name>